<accession>A0A0F9IF11</accession>
<evidence type="ECO:0000259" key="1">
    <source>
        <dbReference type="Pfam" id="PF09643"/>
    </source>
</evidence>
<reference evidence="2" key="1">
    <citation type="journal article" date="2015" name="Nature">
        <title>Complex archaea that bridge the gap between prokaryotes and eukaryotes.</title>
        <authorList>
            <person name="Spang A."/>
            <person name="Saw J.H."/>
            <person name="Jorgensen S.L."/>
            <person name="Zaremba-Niedzwiedzka K."/>
            <person name="Martijn J."/>
            <person name="Lind A.E."/>
            <person name="van Eijk R."/>
            <person name="Schleper C."/>
            <person name="Guy L."/>
            <person name="Ettema T.J."/>
        </authorList>
    </citation>
    <scope>NUCLEOTIDE SEQUENCE</scope>
</reference>
<sequence>MREIKFRAWGTWRSKSYRGKNMQDVQEMFYQIGFHIEEFFRKIRTHCIKWELMQFTGLKDKNGKEIYEGDILYMKHKRGKWWSKGKVLVVFENCEFYAEKIDEGVIEDEESLGNYRFKEYNLEVLGNKFENPELLDAKGDKSE</sequence>
<name>A0A0F9IF11_9ZZZZ</name>
<dbReference type="NCBIfam" id="TIGR01671">
    <property type="entry name" value="phage_TIGR01671"/>
    <property type="match status" value="1"/>
</dbReference>
<dbReference type="InterPro" id="IPR019096">
    <property type="entry name" value="YopX_protein"/>
</dbReference>
<dbReference type="Pfam" id="PF09643">
    <property type="entry name" value="YopX"/>
    <property type="match status" value="1"/>
</dbReference>
<proteinExistence type="predicted"/>
<dbReference type="InterPro" id="IPR023385">
    <property type="entry name" value="YopX-like_C"/>
</dbReference>
<evidence type="ECO:0000313" key="2">
    <source>
        <dbReference type="EMBL" id="KKM26052.1"/>
    </source>
</evidence>
<feature type="domain" description="YopX protein" evidence="1">
    <location>
        <begin position="5"/>
        <end position="136"/>
    </location>
</feature>
<dbReference type="AlphaFoldDB" id="A0A0F9IF11"/>
<dbReference type="SUPFAM" id="SSF159006">
    <property type="entry name" value="YopX-like"/>
    <property type="match status" value="1"/>
</dbReference>
<comment type="caution">
    <text evidence="2">The sequence shown here is derived from an EMBL/GenBank/DDBJ whole genome shotgun (WGS) entry which is preliminary data.</text>
</comment>
<dbReference type="EMBL" id="LAZR01012586">
    <property type="protein sequence ID" value="KKM26052.1"/>
    <property type="molecule type" value="Genomic_DNA"/>
</dbReference>
<dbReference type="InterPro" id="IPR010024">
    <property type="entry name" value="CHP16711"/>
</dbReference>
<gene>
    <name evidence="2" type="ORF">LCGC14_1588830</name>
</gene>
<protein>
    <recommendedName>
        <fullName evidence="1">YopX protein domain-containing protein</fullName>
    </recommendedName>
</protein>
<organism evidence="2">
    <name type="scientific">marine sediment metagenome</name>
    <dbReference type="NCBI Taxonomy" id="412755"/>
    <lineage>
        <taxon>unclassified sequences</taxon>
        <taxon>metagenomes</taxon>
        <taxon>ecological metagenomes</taxon>
    </lineage>
</organism>
<dbReference type="Gene3D" id="2.30.30.290">
    <property type="entry name" value="YopX-like domains"/>
    <property type="match status" value="1"/>
</dbReference>